<keyword evidence="2" id="KW-1185">Reference proteome</keyword>
<proteinExistence type="predicted"/>
<evidence type="ECO:0000313" key="2">
    <source>
        <dbReference type="Proteomes" id="UP000054721"/>
    </source>
</evidence>
<sequence>MIVYGKDVDNGQRRWPVEAAAINSLHNDRALKNVGCEVALFSDDNSHEKVKFIPSGFKPKSMILSVLNCGTALPERATQTSRSANFHQTIWTSCWEERHLGADFDQDNFCPSTTYKQHIHLFHFHSIHQ</sequence>
<reference evidence="1 2" key="1">
    <citation type="submission" date="2015-05" db="EMBL/GenBank/DDBJ databases">
        <title>Evolution of Trichinella species and genotypes.</title>
        <authorList>
            <person name="Korhonen P.K."/>
            <person name="Edoardo P."/>
            <person name="Giuseppe L.R."/>
            <person name="Gasser R.B."/>
        </authorList>
    </citation>
    <scope>NUCLEOTIDE SEQUENCE [LARGE SCALE GENOMIC DNA]</scope>
    <source>
        <strain evidence="1">ISS10</strain>
    </source>
</reference>
<dbReference type="Proteomes" id="UP000054721">
    <property type="component" value="Unassembled WGS sequence"/>
</dbReference>
<dbReference type="OrthoDB" id="10274229at2759"/>
<evidence type="ECO:0000313" key="1">
    <source>
        <dbReference type="EMBL" id="KRZ57883.1"/>
    </source>
</evidence>
<organism evidence="1 2">
    <name type="scientific">Trichinella nativa</name>
    <dbReference type="NCBI Taxonomy" id="6335"/>
    <lineage>
        <taxon>Eukaryota</taxon>
        <taxon>Metazoa</taxon>
        <taxon>Ecdysozoa</taxon>
        <taxon>Nematoda</taxon>
        <taxon>Enoplea</taxon>
        <taxon>Dorylaimia</taxon>
        <taxon>Trichinellida</taxon>
        <taxon>Trichinellidae</taxon>
        <taxon>Trichinella</taxon>
    </lineage>
</organism>
<gene>
    <name evidence="1" type="ORF">T02_11426</name>
</gene>
<dbReference type="AlphaFoldDB" id="A0A0V1LEE8"/>
<accession>A0A0V1LEE8</accession>
<comment type="caution">
    <text evidence="1">The sequence shown here is derived from an EMBL/GenBank/DDBJ whole genome shotgun (WGS) entry which is preliminary data.</text>
</comment>
<name>A0A0V1LEE8_9BILA</name>
<protein>
    <submittedName>
        <fullName evidence="1">Uncharacterized protein</fullName>
    </submittedName>
</protein>
<dbReference type="EMBL" id="JYDW01000067">
    <property type="protein sequence ID" value="KRZ57883.1"/>
    <property type="molecule type" value="Genomic_DNA"/>
</dbReference>